<dbReference type="AlphaFoldDB" id="A0A8T0DQJ2"/>
<dbReference type="EMBL" id="JTDF01001295">
    <property type="protein sequence ID" value="KAF8570219.1"/>
    <property type="molecule type" value="Genomic_DNA"/>
</dbReference>
<organism evidence="1 2">
    <name type="scientific">Paragonimus westermani</name>
    <dbReference type="NCBI Taxonomy" id="34504"/>
    <lineage>
        <taxon>Eukaryota</taxon>
        <taxon>Metazoa</taxon>
        <taxon>Spiralia</taxon>
        <taxon>Lophotrochozoa</taxon>
        <taxon>Platyhelminthes</taxon>
        <taxon>Trematoda</taxon>
        <taxon>Digenea</taxon>
        <taxon>Plagiorchiida</taxon>
        <taxon>Troglotremata</taxon>
        <taxon>Troglotrematidae</taxon>
        <taxon>Paragonimus</taxon>
    </lineage>
</organism>
<sequence>MLSDLGCLVVPHHVVINNVDRAISVDGEPSGCKTTLGEVDLLIDQVDYIGNAIKCNRTSTGAEPPKVHSYL</sequence>
<gene>
    <name evidence="1" type="ORF">P879_03862</name>
</gene>
<reference evidence="1 2" key="1">
    <citation type="submission" date="2019-07" db="EMBL/GenBank/DDBJ databases">
        <title>Annotation for the trematode Paragonimus westermani.</title>
        <authorList>
            <person name="Choi Y.-J."/>
        </authorList>
    </citation>
    <scope>NUCLEOTIDE SEQUENCE [LARGE SCALE GENOMIC DNA]</scope>
    <source>
        <strain evidence="1">180907_Pwestermani</strain>
    </source>
</reference>
<comment type="caution">
    <text evidence="1">The sequence shown here is derived from an EMBL/GenBank/DDBJ whole genome shotgun (WGS) entry which is preliminary data.</text>
</comment>
<evidence type="ECO:0000313" key="1">
    <source>
        <dbReference type="EMBL" id="KAF8570219.1"/>
    </source>
</evidence>
<dbReference type="Proteomes" id="UP000699462">
    <property type="component" value="Unassembled WGS sequence"/>
</dbReference>
<keyword evidence="2" id="KW-1185">Reference proteome</keyword>
<evidence type="ECO:0000313" key="2">
    <source>
        <dbReference type="Proteomes" id="UP000699462"/>
    </source>
</evidence>
<dbReference type="OrthoDB" id="10362561at2759"/>
<protein>
    <submittedName>
        <fullName evidence="1">Uncharacterized protein</fullName>
    </submittedName>
</protein>
<accession>A0A8T0DQJ2</accession>
<name>A0A8T0DQJ2_9TREM</name>
<proteinExistence type="predicted"/>